<name>A0A8X6JEI3_TRICU</name>
<evidence type="ECO:0000256" key="1">
    <source>
        <dbReference type="SAM" id="MobiDB-lite"/>
    </source>
</evidence>
<feature type="compositionally biased region" description="Basic and acidic residues" evidence="1">
    <location>
        <begin position="101"/>
        <end position="185"/>
    </location>
</feature>
<feature type="region of interest" description="Disordered" evidence="1">
    <location>
        <begin position="27"/>
        <end position="209"/>
    </location>
</feature>
<reference evidence="2" key="1">
    <citation type="submission" date="2020-07" db="EMBL/GenBank/DDBJ databases">
        <title>Multicomponent nature underlies the extraordinary mechanical properties of spider dragline silk.</title>
        <authorList>
            <person name="Kono N."/>
            <person name="Nakamura H."/>
            <person name="Mori M."/>
            <person name="Yoshida Y."/>
            <person name="Ohtoshi R."/>
            <person name="Malay A.D."/>
            <person name="Moran D.A.P."/>
            <person name="Tomita M."/>
            <person name="Numata K."/>
            <person name="Arakawa K."/>
        </authorList>
    </citation>
    <scope>NUCLEOTIDE SEQUENCE</scope>
</reference>
<dbReference type="OrthoDB" id="10445272at2759"/>
<gene>
    <name evidence="2" type="ORF">TNCT_72771</name>
</gene>
<proteinExistence type="predicted"/>
<dbReference type="EMBL" id="BMAO01029521">
    <property type="protein sequence ID" value="GFR32415.1"/>
    <property type="molecule type" value="Genomic_DNA"/>
</dbReference>
<evidence type="ECO:0000313" key="2">
    <source>
        <dbReference type="EMBL" id="GFR32415.1"/>
    </source>
</evidence>
<evidence type="ECO:0000313" key="3">
    <source>
        <dbReference type="Proteomes" id="UP000887116"/>
    </source>
</evidence>
<comment type="caution">
    <text evidence="2">The sequence shown here is derived from an EMBL/GenBank/DDBJ whole genome shotgun (WGS) entry which is preliminary data.</text>
</comment>
<dbReference type="AlphaFoldDB" id="A0A8X6JEI3"/>
<protein>
    <submittedName>
        <fullName evidence="2">Uncharacterized protein</fullName>
    </submittedName>
</protein>
<dbReference type="Proteomes" id="UP000887116">
    <property type="component" value="Unassembled WGS sequence"/>
</dbReference>
<sequence>MTTKAPFLFCRLCGVRFRSDQVAEHEKNCSYDSSKQSSKEIFIPVSSKDSGINELRDKVEYYKEEQPSAPEEKKEKDPTSNEESKDSPLNLASKTDNWGNEEEKKTVKFDNDVEVKGSKSDAKENNSKESKSSSDETAKNKKGLEKESHEKQKDESKPKDKSTDKKMSRSSSSKEKEGMESKPYPDENTSEAVARTPYPSEESKYDFSY</sequence>
<accession>A0A8X6JEI3</accession>
<feature type="compositionally biased region" description="Basic and acidic residues" evidence="1">
    <location>
        <begin position="54"/>
        <end position="86"/>
    </location>
</feature>
<organism evidence="2 3">
    <name type="scientific">Trichonephila clavata</name>
    <name type="common">Joro spider</name>
    <name type="synonym">Nephila clavata</name>
    <dbReference type="NCBI Taxonomy" id="2740835"/>
    <lineage>
        <taxon>Eukaryota</taxon>
        <taxon>Metazoa</taxon>
        <taxon>Ecdysozoa</taxon>
        <taxon>Arthropoda</taxon>
        <taxon>Chelicerata</taxon>
        <taxon>Arachnida</taxon>
        <taxon>Araneae</taxon>
        <taxon>Araneomorphae</taxon>
        <taxon>Entelegynae</taxon>
        <taxon>Araneoidea</taxon>
        <taxon>Nephilidae</taxon>
        <taxon>Trichonephila</taxon>
    </lineage>
</organism>
<keyword evidence="3" id="KW-1185">Reference proteome</keyword>